<dbReference type="InterPro" id="IPR001296">
    <property type="entry name" value="Glyco_trans_1"/>
</dbReference>
<protein>
    <recommendedName>
        <fullName evidence="6">Glycosyltransferase subfamily 4-like N-terminal domain-containing protein</fullName>
    </recommendedName>
</protein>
<dbReference type="CDD" id="cd03809">
    <property type="entry name" value="GT4_MtfB-like"/>
    <property type="match status" value="1"/>
</dbReference>
<dbReference type="STRING" id="1797516.A3D26_03245"/>
<name>A0A1G1V7X5_9BACT</name>
<evidence type="ECO:0000256" key="1">
    <source>
        <dbReference type="ARBA" id="ARBA00022679"/>
    </source>
</evidence>
<keyword evidence="1" id="KW-0808">Transferase</keyword>
<comment type="caution">
    <text evidence="4">The sequence shown here is derived from an EMBL/GenBank/DDBJ whole genome shotgun (WGS) entry which is preliminary data.</text>
</comment>
<dbReference type="PANTHER" id="PTHR46401:SF2">
    <property type="entry name" value="GLYCOSYLTRANSFERASE WBBK-RELATED"/>
    <property type="match status" value="1"/>
</dbReference>
<dbReference type="EMBL" id="MHBZ01000015">
    <property type="protein sequence ID" value="OGY11539.1"/>
    <property type="molecule type" value="Genomic_DNA"/>
</dbReference>
<dbReference type="Pfam" id="PF00534">
    <property type="entry name" value="Glycos_transf_1"/>
    <property type="match status" value="1"/>
</dbReference>
<sequence>MRTGIDISQVVYGTGVSQYTKYLVEAMLAIDQENEYILFGGALRRIGELQKTITLTQNAKLKTYPIPPTLAHILWNKLHVFPIENLTGHLDVFHSSDWTQPPSKAYKITTVHDLAPILFPETSNPDIVDAHRARLEWVKKEVDRVIAVSSATKKDLVEHLGFNPEKIVVIPEAGKPGMQKVHNNEVEDIRKKHKIAGPYLLAIGANPRKNLSNIGRAYASIKREYPDLKLVVVGSSWVKNPQQEGVIYTGSVSESELPALYGGAEALVYTTLYEGFGQPILEAMQMKCPVVTSNISSMPEVAGNAAVLVNPTEPEDIEKGIREVFKNPKKWTEKGKERAKQFSWQDTAKLTLRVYRGEL</sequence>
<evidence type="ECO:0000313" key="5">
    <source>
        <dbReference type="Proteomes" id="UP000178319"/>
    </source>
</evidence>
<accession>A0A1G1V7X5</accession>
<dbReference type="Gene3D" id="3.40.50.2000">
    <property type="entry name" value="Glycogen Phosphorylase B"/>
    <property type="match status" value="2"/>
</dbReference>
<feature type="domain" description="Glycosyl transferase family 1" evidence="2">
    <location>
        <begin position="188"/>
        <end position="336"/>
    </location>
</feature>
<dbReference type="SUPFAM" id="SSF53756">
    <property type="entry name" value="UDP-Glycosyltransferase/glycogen phosphorylase"/>
    <property type="match status" value="1"/>
</dbReference>
<evidence type="ECO:0008006" key="6">
    <source>
        <dbReference type="Google" id="ProtNLM"/>
    </source>
</evidence>
<dbReference type="PANTHER" id="PTHR46401">
    <property type="entry name" value="GLYCOSYLTRANSFERASE WBBK-RELATED"/>
    <property type="match status" value="1"/>
</dbReference>
<dbReference type="GO" id="GO:0016757">
    <property type="term" value="F:glycosyltransferase activity"/>
    <property type="evidence" value="ECO:0007669"/>
    <property type="project" value="InterPro"/>
</dbReference>
<evidence type="ECO:0000259" key="2">
    <source>
        <dbReference type="Pfam" id="PF00534"/>
    </source>
</evidence>
<evidence type="ECO:0000313" key="4">
    <source>
        <dbReference type="EMBL" id="OGY11539.1"/>
    </source>
</evidence>
<organism evidence="4 5">
    <name type="scientific">Candidatus Blackburnbacteria bacterium RIFCSPHIGHO2_02_FULL_44_20</name>
    <dbReference type="NCBI Taxonomy" id="1797516"/>
    <lineage>
        <taxon>Bacteria</taxon>
        <taxon>Candidatus Blackburniibacteriota</taxon>
    </lineage>
</organism>
<dbReference type="Proteomes" id="UP000178319">
    <property type="component" value="Unassembled WGS sequence"/>
</dbReference>
<dbReference type="Pfam" id="PF13439">
    <property type="entry name" value="Glyco_transf_4"/>
    <property type="match status" value="1"/>
</dbReference>
<dbReference type="InterPro" id="IPR028098">
    <property type="entry name" value="Glyco_trans_4-like_N"/>
</dbReference>
<feature type="domain" description="Glycosyltransferase subfamily 4-like N-terminal" evidence="3">
    <location>
        <begin position="15"/>
        <end position="171"/>
    </location>
</feature>
<reference evidence="4 5" key="1">
    <citation type="journal article" date="2016" name="Nat. Commun.">
        <title>Thousands of microbial genomes shed light on interconnected biogeochemical processes in an aquifer system.</title>
        <authorList>
            <person name="Anantharaman K."/>
            <person name="Brown C.T."/>
            <person name="Hug L.A."/>
            <person name="Sharon I."/>
            <person name="Castelle C.J."/>
            <person name="Probst A.J."/>
            <person name="Thomas B.C."/>
            <person name="Singh A."/>
            <person name="Wilkins M.J."/>
            <person name="Karaoz U."/>
            <person name="Brodie E.L."/>
            <person name="Williams K.H."/>
            <person name="Hubbard S.S."/>
            <person name="Banfield J.F."/>
        </authorList>
    </citation>
    <scope>NUCLEOTIDE SEQUENCE [LARGE SCALE GENOMIC DNA]</scope>
</reference>
<dbReference type="GO" id="GO:0009103">
    <property type="term" value="P:lipopolysaccharide biosynthetic process"/>
    <property type="evidence" value="ECO:0007669"/>
    <property type="project" value="TreeGrafter"/>
</dbReference>
<dbReference type="AlphaFoldDB" id="A0A1G1V7X5"/>
<evidence type="ECO:0000259" key="3">
    <source>
        <dbReference type="Pfam" id="PF13439"/>
    </source>
</evidence>
<gene>
    <name evidence="4" type="ORF">A3D26_03245</name>
</gene>
<proteinExistence type="predicted"/>